<dbReference type="SUPFAM" id="SSF56935">
    <property type="entry name" value="Porins"/>
    <property type="match status" value="1"/>
</dbReference>
<evidence type="ECO:0000259" key="18">
    <source>
        <dbReference type="Pfam" id="PF07715"/>
    </source>
</evidence>
<evidence type="ECO:0000313" key="19">
    <source>
        <dbReference type="EMBL" id="RBP42528.1"/>
    </source>
</evidence>
<feature type="chain" id="PRO_5016693895" evidence="16">
    <location>
        <begin position="23"/>
        <end position="725"/>
    </location>
</feature>
<evidence type="ECO:0000256" key="2">
    <source>
        <dbReference type="ARBA" id="ARBA00009810"/>
    </source>
</evidence>
<evidence type="ECO:0000256" key="7">
    <source>
        <dbReference type="ARBA" id="ARBA00022729"/>
    </source>
</evidence>
<evidence type="ECO:0000256" key="16">
    <source>
        <dbReference type="SAM" id="SignalP"/>
    </source>
</evidence>
<evidence type="ECO:0000256" key="1">
    <source>
        <dbReference type="ARBA" id="ARBA00004571"/>
    </source>
</evidence>
<evidence type="ECO:0000256" key="8">
    <source>
        <dbReference type="ARBA" id="ARBA00023004"/>
    </source>
</evidence>
<evidence type="ECO:0000256" key="3">
    <source>
        <dbReference type="ARBA" id="ARBA00022448"/>
    </source>
</evidence>
<keyword evidence="9" id="KW-0406">Ion transport</keyword>
<dbReference type="Pfam" id="PF07715">
    <property type="entry name" value="Plug"/>
    <property type="match status" value="1"/>
</dbReference>
<sequence length="725" mass="79383">MTLRRRSCAAASLLVLGTTAFSQTPAPPAPAPTGGGVTLAPVTVTAEAVTPYSAPVSNTGGLKMDVPLLETPQAISVISEAAIKDQGVPKLEKILRNVAGVTPGGYYQDWDYYRLRGFDASFETYRDGLKGDYGLNSELYGVERVEVVKGPASTLYGQGPLGGLINLVSKKPSRERGFSGEVGVAGGMWDHYEGFFDVNIPIVTPVAPVAASGKDAKNVVAGSPGTDTGVYARLVGLYRNQGSFVDYADAERIYVAPSLTWDIGPDTSITFLADYTHDTNTVGMPLPASGTVRPNPNGNIDIRRFIGYPGKSNDIEQDIYRIGYQFRHNFSDSLSLRQNLSYTYIDQKWNSIVYPSSLSADGRVLSAYPYIYDDQNNRFGVDTAIDVKFATGSIDHTLTVGVDYFREAYENMAKQINYDDPGQYVLIDLYRPSYHNIVKPSLTSYDEDDTDSLGFYFQDHAKLTDQFTVTFGGRYDLHWAVDDRQEAFTPKVGLTYEFVPGVAAYANYSRSFQPQSFNTDASGKPVDPEEGENWEAGVKYNLADGRITGMVSVFQLTRENVATSNLSTPDPFDSSVAGEQRSRGVEFEIGAELAPGLNFVAAYTYLDTEVTEDNDIPVGTRLQGVPEHAASAWLKYTVQDGPLKGFGIGVGGTYVGDKSGDINDTFTIPSYALLDAALYYEREDFRIQVNFNNITDKRHFTGSYDEVYVLPGEPFNVSASVTWKF</sequence>
<dbReference type="GO" id="GO:0015344">
    <property type="term" value="F:siderophore uptake transmembrane transporter activity"/>
    <property type="evidence" value="ECO:0007669"/>
    <property type="project" value="TreeGrafter"/>
</dbReference>
<protein>
    <submittedName>
        <fullName evidence="19">Iron complex outermembrane receptor protein</fullName>
    </submittedName>
</protein>
<dbReference type="PANTHER" id="PTHR32552">
    <property type="entry name" value="FERRICHROME IRON RECEPTOR-RELATED"/>
    <property type="match status" value="1"/>
</dbReference>
<feature type="signal peptide" evidence="16">
    <location>
        <begin position="1"/>
        <end position="22"/>
    </location>
</feature>
<dbReference type="InterPro" id="IPR000531">
    <property type="entry name" value="Beta-barrel_TonB"/>
</dbReference>
<comment type="caution">
    <text evidence="19">The sequence shown here is derived from an EMBL/GenBank/DDBJ whole genome shotgun (WGS) entry which is preliminary data.</text>
</comment>
<evidence type="ECO:0000313" key="20">
    <source>
        <dbReference type="Proteomes" id="UP000253426"/>
    </source>
</evidence>
<comment type="subcellular location">
    <subcellularLocation>
        <location evidence="1 14">Cell outer membrane</location>
        <topology evidence="1 14">Multi-pass membrane protein</topology>
    </subcellularLocation>
</comment>
<dbReference type="NCBIfam" id="TIGR01783">
    <property type="entry name" value="TonB-siderophor"/>
    <property type="match status" value="1"/>
</dbReference>
<evidence type="ECO:0000256" key="11">
    <source>
        <dbReference type="ARBA" id="ARBA00023136"/>
    </source>
</evidence>
<evidence type="ECO:0000256" key="9">
    <source>
        <dbReference type="ARBA" id="ARBA00023065"/>
    </source>
</evidence>
<dbReference type="RefSeq" id="WP_113959651.1">
    <property type="nucleotide sequence ID" value="NZ_QNRR01000006.1"/>
</dbReference>
<keyword evidence="6 14" id="KW-0812">Transmembrane</keyword>
<dbReference type="Pfam" id="PF00593">
    <property type="entry name" value="TonB_dep_Rec_b-barrel"/>
    <property type="match status" value="1"/>
</dbReference>
<dbReference type="InterPro" id="IPR037066">
    <property type="entry name" value="Plug_dom_sf"/>
</dbReference>
<dbReference type="OrthoDB" id="9760333at2"/>
<keyword evidence="12 19" id="KW-0675">Receptor</keyword>
<keyword evidence="4 14" id="KW-1134">Transmembrane beta strand</keyword>
<dbReference type="Gene3D" id="2.40.170.20">
    <property type="entry name" value="TonB-dependent receptor, beta-barrel domain"/>
    <property type="match status" value="1"/>
</dbReference>
<evidence type="ECO:0000256" key="15">
    <source>
        <dbReference type="RuleBase" id="RU003357"/>
    </source>
</evidence>
<keyword evidence="5" id="KW-0410">Iron transport</keyword>
<evidence type="ECO:0000256" key="14">
    <source>
        <dbReference type="PROSITE-ProRule" id="PRU01360"/>
    </source>
</evidence>
<dbReference type="GO" id="GO:0009279">
    <property type="term" value="C:cell outer membrane"/>
    <property type="evidence" value="ECO:0007669"/>
    <property type="project" value="UniProtKB-SubCell"/>
</dbReference>
<dbReference type="FunFam" id="2.40.170.20:FF:000005">
    <property type="entry name" value="TonB-dependent siderophore receptor"/>
    <property type="match status" value="1"/>
</dbReference>
<dbReference type="InterPro" id="IPR039426">
    <property type="entry name" value="TonB-dep_rcpt-like"/>
</dbReference>
<evidence type="ECO:0000256" key="6">
    <source>
        <dbReference type="ARBA" id="ARBA00022692"/>
    </source>
</evidence>
<evidence type="ECO:0000256" key="13">
    <source>
        <dbReference type="ARBA" id="ARBA00023237"/>
    </source>
</evidence>
<dbReference type="PROSITE" id="PS52016">
    <property type="entry name" value="TONB_DEPENDENT_REC_3"/>
    <property type="match status" value="1"/>
</dbReference>
<accession>A0A366HID4</accession>
<evidence type="ECO:0000256" key="10">
    <source>
        <dbReference type="ARBA" id="ARBA00023077"/>
    </source>
</evidence>
<dbReference type="GO" id="GO:0015891">
    <property type="term" value="P:siderophore transport"/>
    <property type="evidence" value="ECO:0007669"/>
    <property type="project" value="InterPro"/>
</dbReference>
<dbReference type="GO" id="GO:0038023">
    <property type="term" value="F:signaling receptor activity"/>
    <property type="evidence" value="ECO:0007669"/>
    <property type="project" value="InterPro"/>
</dbReference>
<dbReference type="InterPro" id="IPR036942">
    <property type="entry name" value="Beta-barrel_TonB_sf"/>
</dbReference>
<keyword evidence="7 16" id="KW-0732">Signal</keyword>
<name>A0A366HID4_9BACT</name>
<gene>
    <name evidence="19" type="ORF">DES53_106237</name>
</gene>
<dbReference type="AlphaFoldDB" id="A0A366HID4"/>
<keyword evidence="3 14" id="KW-0813">Transport</keyword>
<keyword evidence="10 15" id="KW-0798">TonB box</keyword>
<evidence type="ECO:0000256" key="5">
    <source>
        <dbReference type="ARBA" id="ARBA00022496"/>
    </source>
</evidence>
<dbReference type="PANTHER" id="PTHR32552:SF68">
    <property type="entry name" value="FERRICHROME OUTER MEMBRANE TRANSPORTER_PHAGE RECEPTOR"/>
    <property type="match status" value="1"/>
</dbReference>
<dbReference type="Gene3D" id="2.170.130.10">
    <property type="entry name" value="TonB-dependent receptor, plug domain"/>
    <property type="match status" value="1"/>
</dbReference>
<feature type="domain" description="TonB-dependent receptor plug" evidence="18">
    <location>
        <begin position="68"/>
        <end position="163"/>
    </location>
</feature>
<evidence type="ECO:0000259" key="17">
    <source>
        <dbReference type="Pfam" id="PF00593"/>
    </source>
</evidence>
<dbReference type="Proteomes" id="UP000253426">
    <property type="component" value="Unassembled WGS sequence"/>
</dbReference>
<organism evidence="19 20">
    <name type="scientific">Roseimicrobium gellanilyticum</name>
    <dbReference type="NCBI Taxonomy" id="748857"/>
    <lineage>
        <taxon>Bacteria</taxon>
        <taxon>Pseudomonadati</taxon>
        <taxon>Verrucomicrobiota</taxon>
        <taxon>Verrucomicrobiia</taxon>
        <taxon>Verrucomicrobiales</taxon>
        <taxon>Verrucomicrobiaceae</taxon>
        <taxon>Roseimicrobium</taxon>
    </lineage>
</organism>
<dbReference type="EMBL" id="QNRR01000006">
    <property type="protein sequence ID" value="RBP42528.1"/>
    <property type="molecule type" value="Genomic_DNA"/>
</dbReference>
<dbReference type="InterPro" id="IPR012910">
    <property type="entry name" value="Plug_dom"/>
</dbReference>
<proteinExistence type="inferred from homology"/>
<keyword evidence="8" id="KW-0408">Iron</keyword>
<dbReference type="InterPro" id="IPR010105">
    <property type="entry name" value="TonB_sidphr_rcpt"/>
</dbReference>
<feature type="domain" description="TonB-dependent receptor-like beta-barrel" evidence="17">
    <location>
        <begin position="260"/>
        <end position="694"/>
    </location>
</feature>
<reference evidence="19 20" key="1">
    <citation type="submission" date="2018-06" db="EMBL/GenBank/DDBJ databases">
        <title>Genomic Encyclopedia of Type Strains, Phase IV (KMG-IV): sequencing the most valuable type-strain genomes for metagenomic binning, comparative biology and taxonomic classification.</title>
        <authorList>
            <person name="Goeker M."/>
        </authorList>
    </citation>
    <scope>NUCLEOTIDE SEQUENCE [LARGE SCALE GENOMIC DNA]</scope>
    <source>
        <strain evidence="19 20">DSM 25532</strain>
    </source>
</reference>
<dbReference type="CDD" id="cd01347">
    <property type="entry name" value="ligand_gated_channel"/>
    <property type="match status" value="1"/>
</dbReference>
<keyword evidence="13 14" id="KW-0998">Cell outer membrane</keyword>
<comment type="similarity">
    <text evidence="2 14 15">Belongs to the TonB-dependent receptor family.</text>
</comment>
<evidence type="ECO:0000256" key="4">
    <source>
        <dbReference type="ARBA" id="ARBA00022452"/>
    </source>
</evidence>
<keyword evidence="20" id="KW-1185">Reference proteome</keyword>
<evidence type="ECO:0000256" key="12">
    <source>
        <dbReference type="ARBA" id="ARBA00023170"/>
    </source>
</evidence>
<keyword evidence="11 14" id="KW-0472">Membrane</keyword>